<organism evidence="1 2">
    <name type="scientific">Syphacia muris</name>
    <dbReference type="NCBI Taxonomy" id="451379"/>
    <lineage>
        <taxon>Eukaryota</taxon>
        <taxon>Metazoa</taxon>
        <taxon>Ecdysozoa</taxon>
        <taxon>Nematoda</taxon>
        <taxon>Chromadorea</taxon>
        <taxon>Rhabditida</taxon>
        <taxon>Spirurina</taxon>
        <taxon>Oxyuridomorpha</taxon>
        <taxon>Oxyuroidea</taxon>
        <taxon>Oxyuridae</taxon>
        <taxon>Syphacia</taxon>
    </lineage>
</organism>
<dbReference type="WBParaSite" id="SMUV_0000193501-mRNA-1">
    <property type="protein sequence ID" value="SMUV_0000193501-mRNA-1"/>
    <property type="gene ID" value="SMUV_0000193501"/>
</dbReference>
<sequence>MLLFSRRRFQHQLVNEGRQRQIVSCFKFVLNRVMSFPLGLETFFLHDAISNTVGVQYNSCILTMPLSHISFSQCFSILKIFQYE</sequence>
<evidence type="ECO:0000313" key="1">
    <source>
        <dbReference type="Proteomes" id="UP000046393"/>
    </source>
</evidence>
<name>A0A0N5ACQ6_9BILA</name>
<reference evidence="2" key="1">
    <citation type="submission" date="2017-02" db="UniProtKB">
        <authorList>
            <consortium name="WormBaseParasite"/>
        </authorList>
    </citation>
    <scope>IDENTIFICATION</scope>
</reference>
<evidence type="ECO:0000313" key="2">
    <source>
        <dbReference type="WBParaSite" id="SMUV_0000193501-mRNA-1"/>
    </source>
</evidence>
<accession>A0A0N5ACQ6</accession>
<dbReference type="Proteomes" id="UP000046393">
    <property type="component" value="Unplaced"/>
</dbReference>
<keyword evidence="1" id="KW-1185">Reference proteome</keyword>
<protein>
    <submittedName>
        <fullName evidence="2">Ovule protein</fullName>
    </submittedName>
</protein>
<dbReference type="AlphaFoldDB" id="A0A0N5ACQ6"/>
<proteinExistence type="predicted"/>